<reference evidence="1" key="1">
    <citation type="submission" date="2022-02" db="EMBL/GenBank/DDBJ databases">
        <title>Paenibacillus sp. MBLB1832 Whole Genome Shotgun Sequencing.</title>
        <authorList>
            <person name="Hwang C.Y."/>
            <person name="Cho E.-S."/>
            <person name="Seo M.-J."/>
        </authorList>
    </citation>
    <scope>NUCLEOTIDE SEQUENCE</scope>
    <source>
        <strain evidence="1">MBLB1832</strain>
    </source>
</reference>
<organism evidence="1 2">
    <name type="scientific">Paenibacillus roseopurpureus</name>
    <dbReference type="NCBI Taxonomy" id="2918901"/>
    <lineage>
        <taxon>Bacteria</taxon>
        <taxon>Bacillati</taxon>
        <taxon>Bacillota</taxon>
        <taxon>Bacilli</taxon>
        <taxon>Bacillales</taxon>
        <taxon>Paenibacillaceae</taxon>
        <taxon>Paenibacillus</taxon>
    </lineage>
</organism>
<keyword evidence="2" id="KW-1185">Reference proteome</keyword>
<protein>
    <submittedName>
        <fullName evidence="1">Uncharacterized protein</fullName>
    </submittedName>
</protein>
<dbReference type="KEGG" id="proo:MJB10_12670"/>
<dbReference type="EMBL" id="CP130319">
    <property type="protein sequence ID" value="WNR46900.1"/>
    <property type="molecule type" value="Genomic_DNA"/>
</dbReference>
<proteinExistence type="predicted"/>
<dbReference type="Proteomes" id="UP001304650">
    <property type="component" value="Chromosome"/>
</dbReference>
<dbReference type="AlphaFoldDB" id="A0AA96LYK5"/>
<gene>
    <name evidence="1" type="ORF">MJB10_12670</name>
</gene>
<sequence length="47" mass="5480">MVDYTNIQDNSEEIMKCIVNCDTEQDVKQDNNLLNSIPSEEEYIDEP</sequence>
<accession>A0AA96LYK5</accession>
<dbReference type="RefSeq" id="WP_314805338.1">
    <property type="nucleotide sequence ID" value="NZ_CP130319.1"/>
</dbReference>
<evidence type="ECO:0000313" key="2">
    <source>
        <dbReference type="Proteomes" id="UP001304650"/>
    </source>
</evidence>
<name>A0AA96LYK5_9BACL</name>
<evidence type="ECO:0000313" key="1">
    <source>
        <dbReference type="EMBL" id="WNR46900.1"/>
    </source>
</evidence>